<accession>A0AA94M4P7</accession>
<gene>
    <name evidence="3" type="ORF">NCTC13773_02302</name>
</gene>
<evidence type="ECO:0000313" key="3">
    <source>
        <dbReference type="EMBL" id="SQG80471.1"/>
    </source>
</evidence>
<proteinExistence type="predicted"/>
<sequence length="146" mass="16248">MSKSSAQEKKRQESNAKNRRLATQYQNQANQLQSTFNSRQEELDRLKSARSSLKTTISSYKDVKTNLKSTFQDNLDTSNFKGTIKTGFDNNITTIISDTTSDIQTHSSNLATLGQEITNRQMSLDLLGSQITSLNQAASNCLAAIY</sequence>
<dbReference type="AlphaFoldDB" id="A0AA94M4P7"/>
<evidence type="ECO:0000313" key="4">
    <source>
        <dbReference type="Proteomes" id="UP000249013"/>
    </source>
</evidence>
<dbReference type="RefSeq" id="WP_077497779.1">
    <property type="nucleotide sequence ID" value="NZ_LS483409.1"/>
</dbReference>
<evidence type="ECO:0008006" key="5">
    <source>
        <dbReference type="Google" id="ProtNLM"/>
    </source>
</evidence>
<evidence type="ECO:0000256" key="2">
    <source>
        <dbReference type="SAM" id="MobiDB-lite"/>
    </source>
</evidence>
<dbReference type="EMBL" id="LS483409">
    <property type="protein sequence ID" value="SQG80471.1"/>
    <property type="molecule type" value="Genomic_DNA"/>
</dbReference>
<keyword evidence="1" id="KW-0175">Coiled coil</keyword>
<feature type="compositionally biased region" description="Basic and acidic residues" evidence="2">
    <location>
        <begin position="1"/>
        <end position="16"/>
    </location>
</feature>
<dbReference type="Proteomes" id="UP000249013">
    <property type="component" value="Chromosome 1"/>
</dbReference>
<evidence type="ECO:0000256" key="1">
    <source>
        <dbReference type="SAM" id="Coils"/>
    </source>
</evidence>
<reference evidence="3 4" key="1">
    <citation type="submission" date="2018-06" db="EMBL/GenBank/DDBJ databases">
        <authorList>
            <consortium name="Pathogen Informatics"/>
            <person name="Doyle S."/>
        </authorList>
    </citation>
    <scope>NUCLEOTIDE SEQUENCE [LARGE SCALE GENOMIC DNA]</scope>
    <source>
        <strain evidence="3 4">NCTC13773</strain>
    </source>
</reference>
<protein>
    <recommendedName>
        <fullName evidence="5">DUF5082 domain-containing protein</fullName>
    </recommendedName>
</protein>
<organism evidence="3 4">
    <name type="scientific">Streptococcus gallolyticus</name>
    <dbReference type="NCBI Taxonomy" id="315405"/>
    <lineage>
        <taxon>Bacteria</taxon>
        <taxon>Bacillati</taxon>
        <taxon>Bacillota</taxon>
        <taxon>Bacilli</taxon>
        <taxon>Lactobacillales</taxon>
        <taxon>Streptococcaceae</taxon>
        <taxon>Streptococcus</taxon>
    </lineage>
</organism>
<feature type="coiled-coil region" evidence="1">
    <location>
        <begin position="22"/>
        <end position="49"/>
    </location>
</feature>
<name>A0AA94M4P7_9STRE</name>
<dbReference type="SUPFAM" id="SSF46579">
    <property type="entry name" value="Prefoldin"/>
    <property type="match status" value="1"/>
</dbReference>
<feature type="region of interest" description="Disordered" evidence="2">
    <location>
        <begin position="1"/>
        <end position="21"/>
    </location>
</feature>